<dbReference type="RefSeq" id="WP_145872928.1">
    <property type="nucleotide sequence ID" value="NZ_CP046904.1"/>
</dbReference>
<gene>
    <name evidence="1" type="ORF">GO485_22455</name>
    <name evidence="2" type="ORF">IP92_00503</name>
</gene>
<dbReference type="OrthoDB" id="8778301at2"/>
<dbReference type="Proteomes" id="UP000315112">
    <property type="component" value="Unassembled WGS sequence"/>
</dbReference>
<evidence type="ECO:0000313" key="4">
    <source>
        <dbReference type="Proteomes" id="UP000437862"/>
    </source>
</evidence>
<accession>A0A562Q651</accession>
<organism evidence="2 3">
    <name type="scientific">Pseudoduganella flava</name>
    <dbReference type="NCBI Taxonomy" id="871742"/>
    <lineage>
        <taxon>Bacteria</taxon>
        <taxon>Pseudomonadati</taxon>
        <taxon>Pseudomonadota</taxon>
        <taxon>Betaproteobacteria</taxon>
        <taxon>Burkholderiales</taxon>
        <taxon>Oxalobacteraceae</taxon>
        <taxon>Telluria group</taxon>
        <taxon>Pseudoduganella</taxon>
    </lineage>
</organism>
<sequence length="140" mass="15301">MSEHRLPRRDSGIHRALGVLLELGDGATPEEWREAFDGGLTAHQFHQGVIEVLVRHRMARRDGGYGVTDIGRAMLGLPPLAVPVSCGELAQPRVAPSFRPLRRGNRGPSIIRAGAFDYRDTPSLMGGQRVPYRSDAAAPR</sequence>
<evidence type="ECO:0000313" key="2">
    <source>
        <dbReference type="EMBL" id="TWI51516.1"/>
    </source>
</evidence>
<reference evidence="2" key="2">
    <citation type="submission" date="2019-07" db="EMBL/GenBank/DDBJ databases">
        <authorList>
            <person name="Whitman W."/>
            <person name="Huntemann M."/>
            <person name="Clum A."/>
            <person name="Pillay M."/>
            <person name="Palaniappan K."/>
            <person name="Varghese N."/>
            <person name="Mikhailova N."/>
            <person name="Stamatis D."/>
            <person name="Reddy T."/>
            <person name="Daum C."/>
            <person name="Shapiro N."/>
            <person name="Ivanova N."/>
            <person name="Kyrpides N."/>
            <person name="Woyke T."/>
        </authorList>
    </citation>
    <scope>NUCLEOTIDE SEQUENCE</scope>
    <source>
        <strain evidence="2">CGMCC 1.10685</strain>
    </source>
</reference>
<dbReference type="EMBL" id="VLKW01000001">
    <property type="protein sequence ID" value="TWI51516.1"/>
    <property type="molecule type" value="Genomic_DNA"/>
</dbReference>
<dbReference type="Proteomes" id="UP000437862">
    <property type="component" value="Chromosome"/>
</dbReference>
<name>A0A562Q651_9BURK</name>
<dbReference type="AlphaFoldDB" id="A0A562Q651"/>
<reference evidence="2 3" key="1">
    <citation type="journal article" date="2015" name="Stand. Genomic Sci.">
        <title>Genomic Encyclopedia of Bacterial and Archaeal Type Strains, Phase III: the genomes of soil and plant-associated and newly described type strains.</title>
        <authorList>
            <person name="Whitman W.B."/>
            <person name="Woyke T."/>
            <person name="Klenk H.P."/>
            <person name="Zhou Y."/>
            <person name="Lilburn T.G."/>
            <person name="Beck B.J."/>
            <person name="De Vos P."/>
            <person name="Vandamme P."/>
            <person name="Eisen J.A."/>
            <person name="Garrity G."/>
            <person name="Hugenholtz P."/>
            <person name="Kyrpides N.C."/>
        </authorList>
    </citation>
    <scope>NUCLEOTIDE SEQUENCE [LARGE SCALE GENOMIC DNA]</scope>
    <source>
        <strain evidence="2 3">CGMCC 1.10685</strain>
    </source>
</reference>
<protein>
    <submittedName>
        <fullName evidence="2">Uncharacterized protein</fullName>
    </submittedName>
</protein>
<evidence type="ECO:0000313" key="3">
    <source>
        <dbReference type="Proteomes" id="UP000315112"/>
    </source>
</evidence>
<reference evidence="1 4" key="3">
    <citation type="submission" date="2019-12" db="EMBL/GenBank/DDBJ databases">
        <title>Draft Genome Sequences of Six Type Strains of the Genus Massilia.</title>
        <authorList>
            <person name="Miess H."/>
            <person name="Frediansyah A."/>
            <person name="Goeker M."/>
            <person name="Gross H."/>
        </authorList>
    </citation>
    <scope>NUCLEOTIDE SEQUENCE [LARGE SCALE GENOMIC DNA]</scope>
    <source>
        <strain evidence="1 4">DSM 26639</strain>
    </source>
</reference>
<dbReference type="EMBL" id="CP046904">
    <property type="protein sequence ID" value="QGZ41542.1"/>
    <property type="molecule type" value="Genomic_DNA"/>
</dbReference>
<keyword evidence="4" id="KW-1185">Reference proteome</keyword>
<evidence type="ECO:0000313" key="1">
    <source>
        <dbReference type="EMBL" id="QGZ41542.1"/>
    </source>
</evidence>
<proteinExistence type="predicted"/>